<evidence type="ECO:0000256" key="9">
    <source>
        <dbReference type="ARBA" id="ARBA00023170"/>
    </source>
</evidence>
<proteinExistence type="inferred from homology"/>
<dbReference type="PANTHER" id="PTHR24365">
    <property type="entry name" value="TOLL-LIKE RECEPTOR"/>
    <property type="match status" value="1"/>
</dbReference>
<dbReference type="InterPro" id="IPR032675">
    <property type="entry name" value="LRR_dom_sf"/>
</dbReference>
<dbReference type="SMART" id="SM00255">
    <property type="entry name" value="TIR"/>
    <property type="match status" value="1"/>
</dbReference>
<organism evidence="14 15">
    <name type="scientific">Mytilus coruscus</name>
    <name type="common">Sea mussel</name>
    <dbReference type="NCBI Taxonomy" id="42192"/>
    <lineage>
        <taxon>Eukaryota</taxon>
        <taxon>Metazoa</taxon>
        <taxon>Spiralia</taxon>
        <taxon>Lophotrochozoa</taxon>
        <taxon>Mollusca</taxon>
        <taxon>Bivalvia</taxon>
        <taxon>Autobranchia</taxon>
        <taxon>Pteriomorphia</taxon>
        <taxon>Mytilida</taxon>
        <taxon>Mytiloidea</taxon>
        <taxon>Mytilidae</taxon>
        <taxon>Mytilinae</taxon>
        <taxon>Mytilus</taxon>
    </lineage>
</organism>
<dbReference type="PANTHER" id="PTHR24365:SF530">
    <property type="entry name" value="MSTPROX-RELATED"/>
    <property type="match status" value="1"/>
</dbReference>
<feature type="signal peptide" evidence="12">
    <location>
        <begin position="1"/>
        <end position="16"/>
    </location>
</feature>
<dbReference type="GO" id="GO:0038023">
    <property type="term" value="F:signaling receptor activity"/>
    <property type="evidence" value="ECO:0007669"/>
    <property type="project" value="TreeGrafter"/>
</dbReference>
<keyword evidence="5 12" id="KW-0732">Signal</keyword>
<keyword evidence="3" id="KW-0433">Leucine-rich repeat</keyword>
<name>A0A6J8CUU2_MYTCO</name>
<comment type="similarity">
    <text evidence="2">Belongs to the Toll-like receptor family.</text>
</comment>
<dbReference type="PROSITE" id="PS50104">
    <property type="entry name" value="TIR"/>
    <property type="match status" value="1"/>
</dbReference>
<evidence type="ECO:0000259" key="13">
    <source>
        <dbReference type="PROSITE" id="PS50104"/>
    </source>
</evidence>
<evidence type="ECO:0000313" key="15">
    <source>
        <dbReference type="Proteomes" id="UP000507470"/>
    </source>
</evidence>
<evidence type="ECO:0000256" key="4">
    <source>
        <dbReference type="ARBA" id="ARBA00022692"/>
    </source>
</evidence>
<keyword evidence="15" id="KW-1185">Reference proteome</keyword>
<sequence>MRNIFFIISILGKVYTESCPKYCECVYENQTSRYTGECTGEKLTYIPKFPKYITDVVFINNYLYTLSRITFRNISSLNITHLNLQENRIAVIERNAFQDLKFLVRLDISGNNGTTLKYVRESLHNLPKSSIQELGLNHMLWIPLKNMSGIFDGLNGSKINRIELSHNYLYPFDGTWFANLPSLQQLDISWNSITDDLQLSGLSNLTRLNLIGNYFNFVPNFCEYKLYKLKTLLLSNTKLGTLKHLKNHTRCLNKLERLFLNGISVPRIPNNAFSDITSLKELKLRKLSTQMKKIDPLAFNSSSLINLRFSKCNGFLFFQGSINHGLFDPANIFKYCPNIEDLDLSHNVLEFTLEKIRNMFTPLKKLRVIRLRFLNLATLPGNFFYRFPDLQEIHIDHNILLPWKDGNSIFHGLTHLKELHLQNNKIGMIKPTSLPANVTKSLRVLNLTNNQFICTCDLMWFRNWMKNTHVDIIGNEKYRCDDSTRLIDYNPTEIECRNIILISTAVIGSSFCLFLFTTILVYCCRWRIRFQIYKMRSRARYYQQINEEDFKYSAYVIYCYEDIKWVKTNLIPKMEEAIGVKLCIPHRDFEVGKVFIDNIVDNMNLSKTVVPVLSNNFTKNEWCLFQLNVACSKLSKDGTVSILPIMLEEIHFRNMNAALYSLIKLSSYAAWSEDENALELFWDQIKSHVQ</sequence>
<dbReference type="SMART" id="SM00082">
    <property type="entry name" value="LRRCT"/>
    <property type="match status" value="1"/>
</dbReference>
<evidence type="ECO:0000256" key="11">
    <source>
        <dbReference type="SAM" id="Phobius"/>
    </source>
</evidence>
<dbReference type="GO" id="GO:0005886">
    <property type="term" value="C:plasma membrane"/>
    <property type="evidence" value="ECO:0007669"/>
    <property type="project" value="TreeGrafter"/>
</dbReference>
<dbReference type="InterPro" id="IPR003591">
    <property type="entry name" value="Leu-rich_rpt_typical-subtyp"/>
</dbReference>
<dbReference type="SUPFAM" id="SSF52200">
    <property type="entry name" value="Toll/Interleukin receptor TIR domain"/>
    <property type="match status" value="1"/>
</dbReference>
<dbReference type="Gene3D" id="3.40.50.10140">
    <property type="entry name" value="Toll/interleukin-1 receptor homology (TIR) domain"/>
    <property type="match status" value="1"/>
</dbReference>
<dbReference type="InterPro" id="IPR001611">
    <property type="entry name" value="Leu-rich_rpt"/>
</dbReference>
<dbReference type="SUPFAM" id="SSF52058">
    <property type="entry name" value="L domain-like"/>
    <property type="match status" value="2"/>
</dbReference>
<accession>A0A6J8CUU2</accession>
<dbReference type="InterPro" id="IPR035897">
    <property type="entry name" value="Toll_tir_struct_dom_sf"/>
</dbReference>
<keyword evidence="9" id="KW-0675">Receptor</keyword>
<dbReference type="AlphaFoldDB" id="A0A6J8CUU2"/>
<keyword evidence="7 11" id="KW-1133">Transmembrane helix</keyword>
<dbReference type="GO" id="GO:0007165">
    <property type="term" value="P:signal transduction"/>
    <property type="evidence" value="ECO:0007669"/>
    <property type="project" value="InterPro"/>
</dbReference>
<dbReference type="InterPro" id="IPR000157">
    <property type="entry name" value="TIR_dom"/>
</dbReference>
<evidence type="ECO:0000256" key="8">
    <source>
        <dbReference type="ARBA" id="ARBA00023136"/>
    </source>
</evidence>
<keyword evidence="6" id="KW-0677">Repeat</keyword>
<evidence type="ECO:0000256" key="12">
    <source>
        <dbReference type="SAM" id="SignalP"/>
    </source>
</evidence>
<keyword evidence="4 11" id="KW-0812">Transmembrane</keyword>
<evidence type="ECO:0000256" key="3">
    <source>
        <dbReference type="ARBA" id="ARBA00022614"/>
    </source>
</evidence>
<dbReference type="InterPro" id="IPR026906">
    <property type="entry name" value="LRR_5"/>
</dbReference>
<dbReference type="OrthoDB" id="6069546at2759"/>
<evidence type="ECO:0000256" key="5">
    <source>
        <dbReference type="ARBA" id="ARBA00022729"/>
    </source>
</evidence>
<dbReference type="InterPro" id="IPR000483">
    <property type="entry name" value="Cys-rich_flank_reg_C"/>
</dbReference>
<dbReference type="SMART" id="SM00369">
    <property type="entry name" value="LRR_TYP"/>
    <property type="match status" value="5"/>
</dbReference>
<evidence type="ECO:0000256" key="6">
    <source>
        <dbReference type="ARBA" id="ARBA00022737"/>
    </source>
</evidence>
<gene>
    <name evidence="14" type="ORF">MCOR_34491</name>
</gene>
<dbReference type="Pfam" id="PF01582">
    <property type="entry name" value="TIR"/>
    <property type="match status" value="1"/>
</dbReference>
<evidence type="ECO:0000256" key="2">
    <source>
        <dbReference type="ARBA" id="ARBA00009634"/>
    </source>
</evidence>
<dbReference type="Pfam" id="PF13516">
    <property type="entry name" value="LRR_6"/>
    <property type="match status" value="1"/>
</dbReference>
<feature type="domain" description="TIR" evidence="13">
    <location>
        <begin position="550"/>
        <end position="689"/>
    </location>
</feature>
<feature type="transmembrane region" description="Helical" evidence="11">
    <location>
        <begin position="499"/>
        <end position="524"/>
    </location>
</feature>
<feature type="chain" id="PRO_5026858246" evidence="12">
    <location>
        <begin position="17"/>
        <end position="690"/>
    </location>
</feature>
<evidence type="ECO:0000313" key="14">
    <source>
        <dbReference type="EMBL" id="CAC5400298.1"/>
    </source>
</evidence>
<dbReference type="EMBL" id="CACVKT020006198">
    <property type="protein sequence ID" value="CAC5400298.1"/>
    <property type="molecule type" value="Genomic_DNA"/>
</dbReference>
<keyword evidence="8 11" id="KW-0472">Membrane</keyword>
<evidence type="ECO:0000256" key="7">
    <source>
        <dbReference type="ARBA" id="ARBA00022989"/>
    </source>
</evidence>
<dbReference type="Pfam" id="PF13855">
    <property type="entry name" value="LRR_8"/>
    <property type="match status" value="1"/>
</dbReference>
<evidence type="ECO:0000256" key="1">
    <source>
        <dbReference type="ARBA" id="ARBA00004479"/>
    </source>
</evidence>
<keyword evidence="10" id="KW-0325">Glycoprotein</keyword>
<dbReference type="PROSITE" id="PS51450">
    <property type="entry name" value="LRR"/>
    <property type="match status" value="1"/>
</dbReference>
<protein>
    <submittedName>
        <fullName evidence="14">TLR13</fullName>
    </submittedName>
</protein>
<evidence type="ECO:0000256" key="10">
    <source>
        <dbReference type="ARBA" id="ARBA00023180"/>
    </source>
</evidence>
<dbReference type="Gene3D" id="3.80.10.10">
    <property type="entry name" value="Ribonuclease Inhibitor"/>
    <property type="match status" value="4"/>
</dbReference>
<comment type="subcellular location">
    <subcellularLocation>
        <location evidence="1">Membrane</location>
        <topology evidence="1">Single-pass type I membrane protein</topology>
    </subcellularLocation>
</comment>
<dbReference type="Pfam" id="PF13306">
    <property type="entry name" value="LRR_5"/>
    <property type="match status" value="2"/>
</dbReference>
<dbReference type="Proteomes" id="UP000507470">
    <property type="component" value="Unassembled WGS sequence"/>
</dbReference>
<reference evidence="14 15" key="1">
    <citation type="submission" date="2020-06" db="EMBL/GenBank/DDBJ databases">
        <authorList>
            <person name="Li R."/>
            <person name="Bekaert M."/>
        </authorList>
    </citation>
    <scope>NUCLEOTIDE SEQUENCE [LARGE SCALE GENOMIC DNA]</scope>
    <source>
        <strain evidence="15">wild</strain>
    </source>
</reference>